<dbReference type="AlphaFoldDB" id="A0A6V8JXH8"/>
<dbReference type="RefSeq" id="WP_173054874.1">
    <property type="nucleotide sequence ID" value="NZ_BAABGO010000053.1"/>
</dbReference>
<name>A0A6V8JXH8_9ACTN</name>
<sequence>MTDTPDIPVHLVGRARSGGLVVPRITPVTRTGVALFGNVVEQMQRECLHGRTCQVCGRPFGQRAVLFARGSDLPYQCTAEPATCPPCAAYSVRACPMLAGRRDRHRAGQHPALAGFPASADQLLRMGAPAEAWYAVWVTGYDVVTHPAQPDTAAALWRRIPPLRIRPLPAAA</sequence>
<organism evidence="1 2">
    <name type="scientific">Phytohabitans houttuyneae</name>
    <dbReference type="NCBI Taxonomy" id="1076126"/>
    <lineage>
        <taxon>Bacteria</taxon>
        <taxon>Bacillati</taxon>
        <taxon>Actinomycetota</taxon>
        <taxon>Actinomycetes</taxon>
        <taxon>Micromonosporales</taxon>
        <taxon>Micromonosporaceae</taxon>
    </lineage>
</organism>
<keyword evidence="2" id="KW-1185">Reference proteome</keyword>
<accession>A0A6V8JXH8</accession>
<dbReference type="EMBL" id="BLPF01000001">
    <property type="protein sequence ID" value="GFJ77463.1"/>
    <property type="molecule type" value="Genomic_DNA"/>
</dbReference>
<reference evidence="1 2" key="2">
    <citation type="submission" date="2020-03" db="EMBL/GenBank/DDBJ databases">
        <authorList>
            <person name="Ichikawa N."/>
            <person name="Kimura A."/>
            <person name="Kitahashi Y."/>
            <person name="Uohara A."/>
        </authorList>
    </citation>
    <scope>NUCLEOTIDE SEQUENCE [LARGE SCALE GENOMIC DNA]</scope>
    <source>
        <strain evidence="1 2">NBRC 108639</strain>
    </source>
</reference>
<evidence type="ECO:0000313" key="2">
    <source>
        <dbReference type="Proteomes" id="UP000482800"/>
    </source>
</evidence>
<proteinExistence type="predicted"/>
<protein>
    <submittedName>
        <fullName evidence="1">Uncharacterized protein</fullName>
    </submittedName>
</protein>
<reference evidence="1 2" key="1">
    <citation type="submission" date="2020-03" db="EMBL/GenBank/DDBJ databases">
        <title>Whole genome shotgun sequence of Phytohabitans houttuyneae NBRC 108639.</title>
        <authorList>
            <person name="Komaki H."/>
            <person name="Tamura T."/>
        </authorList>
    </citation>
    <scope>NUCLEOTIDE SEQUENCE [LARGE SCALE GENOMIC DNA]</scope>
    <source>
        <strain evidence="1 2">NBRC 108639</strain>
    </source>
</reference>
<gene>
    <name evidence="1" type="ORF">Phou_016430</name>
</gene>
<evidence type="ECO:0000313" key="1">
    <source>
        <dbReference type="EMBL" id="GFJ77463.1"/>
    </source>
</evidence>
<dbReference type="Proteomes" id="UP000482800">
    <property type="component" value="Unassembled WGS sequence"/>
</dbReference>
<comment type="caution">
    <text evidence="1">The sequence shown here is derived from an EMBL/GenBank/DDBJ whole genome shotgun (WGS) entry which is preliminary data.</text>
</comment>